<sequence>MDLDHARTVAVEAAEAAGDLLREGMRGTIGVRAKGVAGDVVTDLDLASEKLLLERILTAFPSHSVIAEESGLVGAAGGEWTWLVDPLDGTNNVAIGLPAYVVGVALCRDGRPVLGVVHDPVSGQTWSALRGRGATASSGARLAPPYAPSPHGPLLAWTQGYGVARDDARGSALKQAMERASRRVLQLWAPLLSWAMLARGDIDGIVGYRAEAVDLPAGALLAVEAGLDIRTLDGGPFEACMDAPAERRSFVAAHPRAIPGLLALLR</sequence>
<dbReference type="PRINTS" id="PR00377">
    <property type="entry name" value="IMPHPHTASES"/>
</dbReference>
<evidence type="ECO:0000256" key="1">
    <source>
        <dbReference type="PIRSR" id="PIRSR600760-2"/>
    </source>
</evidence>
<comment type="cofactor">
    <cofactor evidence="1">
        <name>Mg(2+)</name>
        <dbReference type="ChEBI" id="CHEBI:18420"/>
    </cofactor>
</comment>
<feature type="binding site" evidence="1">
    <location>
        <position position="85"/>
    </location>
    <ligand>
        <name>Mg(2+)</name>
        <dbReference type="ChEBI" id="CHEBI:18420"/>
        <label>1</label>
        <note>catalytic</note>
    </ligand>
</feature>
<feature type="binding site" evidence="1">
    <location>
        <position position="87"/>
    </location>
    <ligand>
        <name>Mg(2+)</name>
        <dbReference type="ChEBI" id="CHEBI:18420"/>
        <label>1</label>
        <note>catalytic</note>
    </ligand>
</feature>
<evidence type="ECO:0000313" key="3">
    <source>
        <dbReference type="Proteomes" id="UP000199361"/>
    </source>
</evidence>
<gene>
    <name evidence="2" type="ORF">SAMN05421811_101306</name>
</gene>
<reference evidence="2 3" key="1">
    <citation type="submission" date="2016-10" db="EMBL/GenBank/DDBJ databases">
        <authorList>
            <person name="de Groot N.N."/>
        </authorList>
    </citation>
    <scope>NUCLEOTIDE SEQUENCE [LARGE SCALE GENOMIC DNA]</scope>
    <source>
        <strain evidence="2 3">CGMCC 4.5598</strain>
    </source>
</reference>
<keyword evidence="1" id="KW-0460">Magnesium</keyword>
<dbReference type="RefSeq" id="WP_091075868.1">
    <property type="nucleotide sequence ID" value="NZ_FOHX01000001.1"/>
</dbReference>
<proteinExistence type="predicted"/>
<protein>
    <submittedName>
        <fullName evidence="2">Myo-inositol-1(Or 4)-monophosphatase</fullName>
    </submittedName>
</protein>
<dbReference type="GO" id="GO:0007165">
    <property type="term" value="P:signal transduction"/>
    <property type="evidence" value="ECO:0007669"/>
    <property type="project" value="TreeGrafter"/>
</dbReference>
<dbReference type="Gene3D" id="3.40.190.80">
    <property type="match status" value="1"/>
</dbReference>
<dbReference type="GO" id="GO:0006020">
    <property type="term" value="P:inositol metabolic process"/>
    <property type="evidence" value="ECO:0007669"/>
    <property type="project" value="TreeGrafter"/>
</dbReference>
<dbReference type="AlphaFoldDB" id="A0A1H9Z943"/>
<dbReference type="GO" id="GO:0008934">
    <property type="term" value="F:inositol monophosphate 1-phosphatase activity"/>
    <property type="evidence" value="ECO:0007669"/>
    <property type="project" value="TreeGrafter"/>
</dbReference>
<dbReference type="PANTHER" id="PTHR20854">
    <property type="entry name" value="INOSITOL MONOPHOSPHATASE"/>
    <property type="match status" value="1"/>
</dbReference>
<feature type="binding site" evidence="1">
    <location>
        <position position="214"/>
    </location>
    <ligand>
        <name>Mg(2+)</name>
        <dbReference type="ChEBI" id="CHEBI:18420"/>
        <label>1</label>
        <note>catalytic</note>
    </ligand>
</feature>
<dbReference type="STRING" id="568860.SAMN05421811_101306"/>
<dbReference type="GO" id="GO:0046872">
    <property type="term" value="F:metal ion binding"/>
    <property type="evidence" value="ECO:0007669"/>
    <property type="project" value="UniProtKB-KW"/>
</dbReference>
<keyword evidence="3" id="KW-1185">Reference proteome</keyword>
<dbReference type="OrthoDB" id="9772456at2"/>
<dbReference type="Proteomes" id="UP000199361">
    <property type="component" value="Unassembled WGS sequence"/>
</dbReference>
<accession>A0A1H9Z943</accession>
<feature type="binding site" evidence="1">
    <location>
        <position position="88"/>
    </location>
    <ligand>
        <name>Mg(2+)</name>
        <dbReference type="ChEBI" id="CHEBI:18420"/>
        <label>1</label>
        <note>catalytic</note>
    </ligand>
</feature>
<dbReference type="InterPro" id="IPR000760">
    <property type="entry name" value="Inositol_monophosphatase-like"/>
</dbReference>
<organism evidence="2 3">
    <name type="scientific">Nonomuraea wenchangensis</name>
    <dbReference type="NCBI Taxonomy" id="568860"/>
    <lineage>
        <taxon>Bacteria</taxon>
        <taxon>Bacillati</taxon>
        <taxon>Actinomycetota</taxon>
        <taxon>Actinomycetes</taxon>
        <taxon>Streptosporangiales</taxon>
        <taxon>Streptosporangiaceae</taxon>
        <taxon>Nonomuraea</taxon>
    </lineage>
</organism>
<dbReference type="Pfam" id="PF00459">
    <property type="entry name" value="Inositol_P"/>
    <property type="match status" value="1"/>
</dbReference>
<evidence type="ECO:0000313" key="2">
    <source>
        <dbReference type="EMBL" id="SES77580.1"/>
    </source>
</evidence>
<keyword evidence="1" id="KW-0479">Metal-binding</keyword>
<feature type="binding site" evidence="1">
    <location>
        <position position="68"/>
    </location>
    <ligand>
        <name>Mg(2+)</name>
        <dbReference type="ChEBI" id="CHEBI:18420"/>
        <label>1</label>
        <note>catalytic</note>
    </ligand>
</feature>
<dbReference type="Gene3D" id="3.30.540.10">
    <property type="entry name" value="Fructose-1,6-Bisphosphatase, subunit A, domain 1"/>
    <property type="match status" value="1"/>
</dbReference>
<name>A0A1H9Z943_9ACTN</name>
<dbReference type="SUPFAM" id="SSF56655">
    <property type="entry name" value="Carbohydrate phosphatase"/>
    <property type="match status" value="1"/>
</dbReference>
<dbReference type="PANTHER" id="PTHR20854:SF17">
    <property type="entry name" value="PHOSPHATASE IMPL1, CHLOROPLASTIC"/>
    <property type="match status" value="1"/>
</dbReference>
<dbReference type="EMBL" id="FOHX01000001">
    <property type="protein sequence ID" value="SES77580.1"/>
    <property type="molecule type" value="Genomic_DNA"/>
</dbReference>